<organism evidence="8 9">
    <name type="scientific">Toxocara canis</name>
    <name type="common">Canine roundworm</name>
    <dbReference type="NCBI Taxonomy" id="6265"/>
    <lineage>
        <taxon>Eukaryota</taxon>
        <taxon>Metazoa</taxon>
        <taxon>Ecdysozoa</taxon>
        <taxon>Nematoda</taxon>
        <taxon>Chromadorea</taxon>
        <taxon>Rhabditida</taxon>
        <taxon>Spirurina</taxon>
        <taxon>Ascaridomorpha</taxon>
        <taxon>Ascaridoidea</taxon>
        <taxon>Toxocaridae</taxon>
        <taxon>Toxocara</taxon>
    </lineage>
</organism>
<sequence>MKYAQLVIGPAGSGKSTYCSIIQQHCQNVQRLVHVVNLDPAAEAFKYEATVDVRELISVDDVQEDVELVLGPNGALVFCMEYLVQNLDWLHDQLNEGEDDYFIFDCPGQIELYSHLPIMRHIVDALKQWDFNVCATFLLDTHFVLDADKFLGGALTTLSTMTTLEVPSVNVLSKVDLLSERNKALLESFLEADTRSILQGEEVTPWNQKYRKLGEAIATVLDDYSLVKFVPLNIEDEESVGELLLVIDNTIQYGEDLEVKDRYPEDIDGMDSDVPLE</sequence>
<comment type="subunit">
    <text evidence="7">Binds to RNA polymerase II (RNAPII).</text>
</comment>
<comment type="caution">
    <text evidence="8">The sequence shown here is derived from an EMBL/GenBank/DDBJ whole genome shotgun (WGS) entry which is preliminary data.</text>
</comment>
<keyword evidence="4 7" id="KW-0547">Nucleotide-binding</keyword>
<dbReference type="Pfam" id="PF03029">
    <property type="entry name" value="ATP_bind_1"/>
    <property type="match status" value="1"/>
</dbReference>
<dbReference type="Proteomes" id="UP000031036">
    <property type="component" value="Unassembled WGS sequence"/>
</dbReference>
<dbReference type="GO" id="GO:0003924">
    <property type="term" value="F:GTPase activity"/>
    <property type="evidence" value="ECO:0007669"/>
    <property type="project" value="TreeGrafter"/>
</dbReference>
<dbReference type="OMA" id="LYTHMTV"/>
<dbReference type="AlphaFoldDB" id="A0A0B2W503"/>
<evidence type="ECO:0000313" key="9">
    <source>
        <dbReference type="Proteomes" id="UP000031036"/>
    </source>
</evidence>
<evidence type="ECO:0000256" key="3">
    <source>
        <dbReference type="ARBA" id="ARBA00014587"/>
    </source>
</evidence>
<comment type="function">
    <text evidence="7">Small GTPase required for proper nuclear import of RNA polymerase II and III (RNAPII and RNAPIII). May act at an RNAP assembly step prior to nuclear import.</text>
</comment>
<dbReference type="PANTHER" id="PTHR21231">
    <property type="entry name" value="XPA-BINDING PROTEIN 1-RELATED"/>
    <property type="match status" value="1"/>
</dbReference>
<dbReference type="STRING" id="6265.A0A0B2W503"/>
<evidence type="ECO:0000256" key="5">
    <source>
        <dbReference type="ARBA" id="ARBA00022801"/>
    </source>
</evidence>
<dbReference type="EMBL" id="JPKZ01000253">
    <property type="protein sequence ID" value="KHN88340.1"/>
    <property type="molecule type" value="Genomic_DNA"/>
</dbReference>
<keyword evidence="9" id="KW-1185">Reference proteome</keyword>
<evidence type="ECO:0000256" key="7">
    <source>
        <dbReference type="RuleBase" id="RU365059"/>
    </source>
</evidence>
<keyword evidence="5 7" id="KW-0378">Hydrolase</keyword>
<evidence type="ECO:0000256" key="2">
    <source>
        <dbReference type="ARBA" id="ARBA00005290"/>
    </source>
</evidence>
<dbReference type="CDD" id="cd17872">
    <property type="entry name" value="GPN3"/>
    <property type="match status" value="1"/>
</dbReference>
<name>A0A0B2W503_TOXCA</name>
<dbReference type="InterPro" id="IPR004130">
    <property type="entry name" value="Gpn"/>
</dbReference>
<evidence type="ECO:0000256" key="4">
    <source>
        <dbReference type="ARBA" id="ARBA00022741"/>
    </source>
</evidence>
<comment type="function">
    <text evidence="1">Small GTPase required for proper localization of RNA polymerase II (RNAPII). May act at an RNAP assembly step prior to nuclear import.</text>
</comment>
<evidence type="ECO:0000313" key="8">
    <source>
        <dbReference type="EMBL" id="KHN88340.1"/>
    </source>
</evidence>
<dbReference type="InterPro" id="IPR030228">
    <property type="entry name" value="Gpn3"/>
</dbReference>
<dbReference type="InterPro" id="IPR027417">
    <property type="entry name" value="P-loop_NTPase"/>
</dbReference>
<proteinExistence type="inferred from homology"/>
<dbReference type="GO" id="GO:0005525">
    <property type="term" value="F:GTP binding"/>
    <property type="evidence" value="ECO:0007669"/>
    <property type="project" value="UniProtKB-KW"/>
</dbReference>
<accession>A0A0B2W503</accession>
<dbReference type="FunFam" id="3.40.50.300:FF:000616">
    <property type="entry name" value="GPN-loop GTPase 3"/>
    <property type="match status" value="1"/>
</dbReference>
<dbReference type="SUPFAM" id="SSF52540">
    <property type="entry name" value="P-loop containing nucleoside triphosphate hydrolases"/>
    <property type="match status" value="1"/>
</dbReference>
<comment type="similarity">
    <text evidence="2 7">Belongs to the GPN-loop GTPase family.</text>
</comment>
<dbReference type="PANTHER" id="PTHR21231:SF7">
    <property type="entry name" value="GPN-LOOP GTPASE 3"/>
    <property type="match status" value="1"/>
</dbReference>
<gene>
    <name evidence="8" type="primary">gpn3</name>
    <name evidence="8" type="ORF">Tcan_15689</name>
</gene>
<dbReference type="OrthoDB" id="5839at2759"/>
<protein>
    <recommendedName>
        <fullName evidence="3 7">GPN-loop GTPase 3</fullName>
    </recommendedName>
</protein>
<dbReference type="Gene3D" id="3.40.50.300">
    <property type="entry name" value="P-loop containing nucleotide triphosphate hydrolases"/>
    <property type="match status" value="1"/>
</dbReference>
<reference evidence="8 9" key="1">
    <citation type="submission" date="2014-11" db="EMBL/GenBank/DDBJ databases">
        <title>Genetic blueprint of the zoonotic pathogen Toxocara canis.</title>
        <authorList>
            <person name="Zhu X.-Q."/>
            <person name="Korhonen P.K."/>
            <person name="Cai H."/>
            <person name="Young N.D."/>
            <person name="Nejsum P."/>
            <person name="von Samson-Himmelstjerna G."/>
            <person name="Boag P.R."/>
            <person name="Tan P."/>
            <person name="Li Q."/>
            <person name="Min J."/>
            <person name="Yang Y."/>
            <person name="Wang X."/>
            <person name="Fang X."/>
            <person name="Hall R.S."/>
            <person name="Hofmann A."/>
            <person name="Sternberg P.W."/>
            <person name="Jex A.R."/>
            <person name="Gasser R.B."/>
        </authorList>
    </citation>
    <scope>NUCLEOTIDE SEQUENCE [LARGE SCALE GENOMIC DNA]</scope>
    <source>
        <strain evidence="8">PN_DK_2014</strain>
    </source>
</reference>
<evidence type="ECO:0000256" key="1">
    <source>
        <dbReference type="ARBA" id="ARBA00002411"/>
    </source>
</evidence>
<keyword evidence="6 7" id="KW-0342">GTP-binding</keyword>
<evidence type="ECO:0000256" key="6">
    <source>
        <dbReference type="ARBA" id="ARBA00023134"/>
    </source>
</evidence>